<dbReference type="InterPro" id="IPR004090">
    <property type="entry name" value="Chemotax_Me-accpt_rcpt"/>
</dbReference>
<dbReference type="Gene3D" id="1.10.287.950">
    <property type="entry name" value="Methyl-accepting chemotaxis protein"/>
    <property type="match status" value="1"/>
</dbReference>
<dbReference type="Gene3D" id="3.30.450.20">
    <property type="entry name" value="PAS domain"/>
    <property type="match status" value="1"/>
</dbReference>
<evidence type="ECO:0000256" key="11">
    <source>
        <dbReference type="PROSITE-ProRule" id="PRU00284"/>
    </source>
</evidence>
<dbReference type="Pfam" id="PF08447">
    <property type="entry name" value="PAS_3"/>
    <property type="match status" value="1"/>
</dbReference>
<dbReference type="InterPro" id="IPR035965">
    <property type="entry name" value="PAS-like_dom_sf"/>
</dbReference>
<dbReference type="PANTHER" id="PTHR32089:SF112">
    <property type="entry name" value="LYSOZYME-LIKE PROTEIN-RELATED"/>
    <property type="match status" value="1"/>
</dbReference>
<dbReference type="GO" id="GO:0007165">
    <property type="term" value="P:signal transduction"/>
    <property type="evidence" value="ECO:0007669"/>
    <property type="project" value="UniProtKB-KW"/>
</dbReference>
<dbReference type="RefSeq" id="WP_140234828.1">
    <property type="nucleotide sequence ID" value="NZ_CP041036.1"/>
</dbReference>
<dbReference type="AlphaFoldDB" id="A0A4Y5YHF6"/>
<proteinExistence type="inferred from homology"/>
<evidence type="ECO:0000256" key="4">
    <source>
        <dbReference type="ARBA" id="ARBA00022500"/>
    </source>
</evidence>
<feature type="domain" description="Methyl-accepting transducer" evidence="12">
    <location>
        <begin position="247"/>
        <end position="483"/>
    </location>
</feature>
<keyword evidence="4" id="KW-0145">Chemotaxis</keyword>
<name>A0A4Y5YHF6_9GAMM</name>
<dbReference type="EMBL" id="CP041036">
    <property type="protein sequence ID" value="QDE32097.1"/>
    <property type="molecule type" value="Genomic_DNA"/>
</dbReference>
<evidence type="ECO:0000256" key="3">
    <source>
        <dbReference type="ARBA" id="ARBA00022481"/>
    </source>
</evidence>
<dbReference type="CDD" id="cd11386">
    <property type="entry name" value="MCP_signal"/>
    <property type="match status" value="1"/>
</dbReference>
<dbReference type="CDD" id="cd00130">
    <property type="entry name" value="PAS"/>
    <property type="match status" value="1"/>
</dbReference>
<dbReference type="GO" id="GO:0004888">
    <property type="term" value="F:transmembrane signaling receptor activity"/>
    <property type="evidence" value="ECO:0007669"/>
    <property type="project" value="InterPro"/>
</dbReference>
<dbReference type="FunFam" id="1.10.287.950:FF:000001">
    <property type="entry name" value="Methyl-accepting chemotaxis sensory transducer"/>
    <property type="match status" value="1"/>
</dbReference>
<accession>A0A4Y5YHF6</accession>
<dbReference type="GO" id="GO:0005886">
    <property type="term" value="C:plasma membrane"/>
    <property type="evidence" value="ECO:0007669"/>
    <property type="project" value="UniProtKB-SubCell"/>
</dbReference>
<dbReference type="PROSITE" id="PS50112">
    <property type="entry name" value="PAS"/>
    <property type="match status" value="1"/>
</dbReference>
<dbReference type="InterPro" id="IPR004089">
    <property type="entry name" value="MCPsignal_dom"/>
</dbReference>
<dbReference type="SUPFAM" id="SSF55785">
    <property type="entry name" value="PYP-like sensor domain (PAS domain)"/>
    <property type="match status" value="1"/>
</dbReference>
<evidence type="ECO:0000256" key="9">
    <source>
        <dbReference type="ARBA" id="ARBA00023224"/>
    </source>
</evidence>
<dbReference type="InterPro" id="IPR013655">
    <property type="entry name" value="PAS_fold_3"/>
</dbReference>
<dbReference type="InterPro" id="IPR000014">
    <property type="entry name" value="PAS"/>
</dbReference>
<comment type="similarity">
    <text evidence="10">Belongs to the methyl-accepting chemotaxis (MCP) protein family.</text>
</comment>
<dbReference type="PROSITE" id="PS50111">
    <property type="entry name" value="CHEMOTAXIS_TRANSDUC_2"/>
    <property type="match status" value="1"/>
</dbReference>
<reference evidence="14 15" key="1">
    <citation type="submission" date="2019-06" db="EMBL/GenBank/DDBJ databases">
        <title>The genome of Shewanella sp. SM1901.</title>
        <authorList>
            <person name="Cha Q."/>
        </authorList>
    </citation>
    <scope>NUCLEOTIDE SEQUENCE [LARGE SCALE GENOMIC DNA]</scope>
    <source>
        <strain evidence="14 15">SM1901</strain>
    </source>
</reference>
<evidence type="ECO:0000256" key="1">
    <source>
        <dbReference type="ARBA" id="ARBA00004429"/>
    </source>
</evidence>
<dbReference type="SUPFAM" id="SSF58104">
    <property type="entry name" value="Methyl-accepting chemotaxis protein (MCP) signaling domain"/>
    <property type="match status" value="1"/>
</dbReference>
<evidence type="ECO:0000313" key="15">
    <source>
        <dbReference type="Proteomes" id="UP000319809"/>
    </source>
</evidence>
<dbReference type="NCBIfam" id="TIGR00229">
    <property type="entry name" value="sensory_box"/>
    <property type="match status" value="1"/>
</dbReference>
<evidence type="ECO:0000259" key="12">
    <source>
        <dbReference type="PROSITE" id="PS50111"/>
    </source>
</evidence>
<keyword evidence="3" id="KW-0488">Methylation</keyword>
<evidence type="ECO:0000256" key="5">
    <source>
        <dbReference type="ARBA" id="ARBA00022519"/>
    </source>
</evidence>
<dbReference type="SMART" id="SM00283">
    <property type="entry name" value="MA"/>
    <property type="match status" value="1"/>
</dbReference>
<comment type="subcellular location">
    <subcellularLocation>
        <location evidence="1">Cell inner membrane</location>
        <topology evidence="1">Multi-pass membrane protein</topology>
    </subcellularLocation>
</comment>
<keyword evidence="7" id="KW-1133">Transmembrane helix</keyword>
<dbReference type="GO" id="GO:0052131">
    <property type="term" value="P:positive aerotaxis"/>
    <property type="evidence" value="ECO:0007669"/>
    <property type="project" value="UniProtKB-ARBA"/>
</dbReference>
<evidence type="ECO:0000256" key="7">
    <source>
        <dbReference type="ARBA" id="ARBA00022989"/>
    </source>
</evidence>
<dbReference type="PANTHER" id="PTHR32089">
    <property type="entry name" value="METHYL-ACCEPTING CHEMOTAXIS PROTEIN MCPB"/>
    <property type="match status" value="1"/>
</dbReference>
<dbReference type="KEGG" id="spol:FH971_14675"/>
<organism evidence="14 15">
    <name type="scientific">Shewanella polaris</name>
    <dbReference type="NCBI Taxonomy" id="2588449"/>
    <lineage>
        <taxon>Bacteria</taxon>
        <taxon>Pseudomonadati</taxon>
        <taxon>Pseudomonadota</taxon>
        <taxon>Gammaproteobacteria</taxon>
        <taxon>Alteromonadales</taxon>
        <taxon>Shewanellaceae</taxon>
        <taxon>Shewanella</taxon>
    </lineage>
</organism>
<keyword evidence="2" id="KW-1003">Cell membrane</keyword>
<keyword evidence="15" id="KW-1185">Reference proteome</keyword>
<sequence>MKNNQPITQKEYDYPLDWILLSITDTQSHIKYANSSFCTVAGFEQQDLVGQPHNMVRHPDMPAAAFKDLWQHIQQGDPWKGLVKNRCANGDYYWVDAFITPISYKGEIVEYQSIRTKPTRAQIKRAETIYAHLKQDKTHFVTPSKISLPIKVYGTFTIAMLPMAYLAGQGDLMNLGLFGLSYGSGLIALNIAFKRFNLLVKKASTIYNNPISSAVYTGKTDDIAKIDLALQMQASELRAVLGRTLDSSEQVSASAKESAVKGSEIQQNSQSQMAEIEQVATAMQQMTATLTDMASNCAEAAQSSNSALSQTTLGDDVVKKMVLSIQKMSNQLGTISSVITELEQHSKNIGSVLDVIEAISEQTNLLALNAAIEAARAGEQGRGFAVVADEVRSLAQRTHTSTKEIHDMISRLQQGTGSAVSSMEQGLNDANVCVEQAEQAGVALNEIRLAVEQITDMTHHIASAVEQQSQVSNEVNRSVVVVSQLVNSSHELGEDMVHLGGNVVDKVDSQMVLVDQFLKRNLKNTHENQKS</sequence>
<keyword evidence="6" id="KW-0812">Transmembrane</keyword>
<dbReference type="Pfam" id="PF00015">
    <property type="entry name" value="MCPsignal"/>
    <property type="match status" value="1"/>
</dbReference>
<evidence type="ECO:0000313" key="14">
    <source>
        <dbReference type="EMBL" id="QDE32097.1"/>
    </source>
</evidence>
<evidence type="ECO:0000259" key="13">
    <source>
        <dbReference type="PROSITE" id="PS50112"/>
    </source>
</evidence>
<gene>
    <name evidence="14" type="ORF">FH971_14675</name>
</gene>
<evidence type="ECO:0000256" key="6">
    <source>
        <dbReference type="ARBA" id="ARBA00022692"/>
    </source>
</evidence>
<dbReference type="Proteomes" id="UP000319809">
    <property type="component" value="Chromosome"/>
</dbReference>
<evidence type="ECO:0000256" key="8">
    <source>
        <dbReference type="ARBA" id="ARBA00023136"/>
    </source>
</evidence>
<evidence type="ECO:0000256" key="2">
    <source>
        <dbReference type="ARBA" id="ARBA00022475"/>
    </source>
</evidence>
<dbReference type="FunFam" id="3.30.450.20:FF:000046">
    <property type="entry name" value="Aerotaxis sensor receptor"/>
    <property type="match status" value="1"/>
</dbReference>
<feature type="domain" description="PAS" evidence="13">
    <location>
        <begin position="23"/>
        <end position="60"/>
    </location>
</feature>
<keyword evidence="5" id="KW-0997">Cell inner membrane</keyword>
<protein>
    <submittedName>
        <fullName evidence="14">Methyl-accepting chemotaxis protein</fullName>
    </submittedName>
</protein>
<keyword evidence="9 11" id="KW-0807">Transducer</keyword>
<evidence type="ECO:0000256" key="10">
    <source>
        <dbReference type="ARBA" id="ARBA00029447"/>
    </source>
</evidence>
<dbReference type="PRINTS" id="PR00260">
    <property type="entry name" value="CHEMTRNSDUCR"/>
</dbReference>
<keyword evidence="8" id="KW-0472">Membrane</keyword>